<dbReference type="EMBL" id="BAABEY010000036">
    <property type="protein sequence ID" value="GAA4445893.1"/>
    <property type="molecule type" value="Genomic_DNA"/>
</dbReference>
<evidence type="ECO:0008006" key="4">
    <source>
        <dbReference type="Google" id="ProtNLM"/>
    </source>
</evidence>
<evidence type="ECO:0000313" key="2">
    <source>
        <dbReference type="EMBL" id="GAA4445893.1"/>
    </source>
</evidence>
<keyword evidence="3" id="KW-1185">Reference proteome</keyword>
<gene>
    <name evidence="2" type="ORF">GCM10023091_38100</name>
</gene>
<dbReference type="Gene3D" id="2.20.110.10">
    <property type="entry name" value="Histone H3 K4-specific methyltransferase SET7/9 N-terminal domain"/>
    <property type="match status" value="1"/>
</dbReference>
<proteinExistence type="predicted"/>
<feature type="chain" id="PRO_5047207332" description="MORN repeat protein" evidence="1">
    <location>
        <begin position="21"/>
        <end position="326"/>
    </location>
</feature>
<sequence length="326" mass="37455">MFKLFSTLFFLGACFNVCMAQTEKTGKKNPLSKADSLQKRLGDLGVDAGVSPKLSIDLPGGKGKSESLTSLVGETIPELGLKVKEFKSRRADRKKKKQAAKLAKVEYQGIQMEERSVKYGSGDRANIEIFHVLKQVETPDPYVRLGQTRWYDLKKKILSSSVIKDKESARLLHGPYKKYVAGNLVEEGYYYKGTLDGRWVRYDNKYTLLDKQIWEKGFPAESRITYYDAAQTKVKEVIPVQFGIVEGEYLAFYDGGQLKESGKYEKGKKIGRWFEYYQFRNQRKTETQHAKTCWEDFEPFKVKEWDEKGTLLFDNSKDVRAQGETD</sequence>
<evidence type="ECO:0000256" key="1">
    <source>
        <dbReference type="SAM" id="SignalP"/>
    </source>
</evidence>
<name>A0ABP8M7J0_9BACT</name>
<protein>
    <recommendedName>
        <fullName evidence="4">MORN repeat protein</fullName>
    </recommendedName>
</protein>
<dbReference type="RefSeq" id="WP_345032152.1">
    <property type="nucleotide sequence ID" value="NZ_BAABEY010000036.1"/>
</dbReference>
<dbReference type="Proteomes" id="UP001501508">
    <property type="component" value="Unassembled WGS sequence"/>
</dbReference>
<organism evidence="2 3">
    <name type="scientific">Ravibacter arvi</name>
    <dbReference type="NCBI Taxonomy" id="2051041"/>
    <lineage>
        <taxon>Bacteria</taxon>
        <taxon>Pseudomonadati</taxon>
        <taxon>Bacteroidota</taxon>
        <taxon>Cytophagia</taxon>
        <taxon>Cytophagales</taxon>
        <taxon>Spirosomataceae</taxon>
        <taxon>Ravibacter</taxon>
    </lineage>
</organism>
<reference evidence="3" key="1">
    <citation type="journal article" date="2019" name="Int. J. Syst. Evol. Microbiol.">
        <title>The Global Catalogue of Microorganisms (GCM) 10K type strain sequencing project: providing services to taxonomists for standard genome sequencing and annotation.</title>
        <authorList>
            <consortium name="The Broad Institute Genomics Platform"/>
            <consortium name="The Broad Institute Genome Sequencing Center for Infectious Disease"/>
            <person name="Wu L."/>
            <person name="Ma J."/>
        </authorList>
    </citation>
    <scope>NUCLEOTIDE SEQUENCE [LARGE SCALE GENOMIC DNA]</scope>
    <source>
        <strain evidence="3">JCM 31920</strain>
    </source>
</reference>
<keyword evidence="1" id="KW-0732">Signal</keyword>
<comment type="caution">
    <text evidence="2">The sequence shown here is derived from an EMBL/GenBank/DDBJ whole genome shotgun (WGS) entry which is preliminary data.</text>
</comment>
<dbReference type="SUPFAM" id="SSF82185">
    <property type="entry name" value="Histone H3 K4-specific methyltransferase SET7/9 N-terminal domain"/>
    <property type="match status" value="1"/>
</dbReference>
<evidence type="ECO:0000313" key="3">
    <source>
        <dbReference type="Proteomes" id="UP001501508"/>
    </source>
</evidence>
<accession>A0ABP8M7J0</accession>
<feature type="signal peptide" evidence="1">
    <location>
        <begin position="1"/>
        <end position="20"/>
    </location>
</feature>